<evidence type="ECO:0000256" key="10">
    <source>
        <dbReference type="RuleBase" id="RU003826"/>
    </source>
</evidence>
<dbReference type="EMBL" id="LBNQ01000022">
    <property type="protein sequence ID" value="KKW68201.1"/>
    <property type="molecule type" value="Genomic_DNA"/>
</dbReference>
<evidence type="ECO:0000256" key="3">
    <source>
        <dbReference type="ARBA" id="ARBA00022723"/>
    </source>
</evidence>
<dbReference type="HAMAP" id="MF_00097">
    <property type="entry name" value="TMP_synthase"/>
    <property type="match status" value="1"/>
</dbReference>
<reference evidence="13 14" key="1">
    <citation type="submission" date="2015-05" db="EMBL/GenBank/DDBJ databases">
        <title>Draft genome sequence of Lampropedia sp. CT6, isolated from the microbial mat of a hot water spring, located at Manikaran, India.</title>
        <authorList>
            <person name="Tripathi C."/>
            <person name="Rani P."/>
            <person name="Mahato N.K."/>
            <person name="Lal R."/>
        </authorList>
    </citation>
    <scope>NUCLEOTIDE SEQUENCE [LARGE SCALE GENOMIC DNA]</scope>
    <source>
        <strain evidence="13 14">CT6</strain>
    </source>
</reference>
<evidence type="ECO:0000256" key="5">
    <source>
        <dbReference type="ARBA" id="ARBA00022977"/>
    </source>
</evidence>
<dbReference type="RefSeq" id="WP_046741599.1">
    <property type="nucleotide sequence ID" value="NZ_LBNQ01000022.1"/>
</dbReference>
<evidence type="ECO:0000256" key="9">
    <source>
        <dbReference type="HAMAP-Rule" id="MF_00097"/>
    </source>
</evidence>
<feature type="binding site" evidence="9">
    <location>
        <begin position="143"/>
        <end position="145"/>
    </location>
    <ligand>
        <name>2-[(2R,5Z)-2-carboxy-4-methylthiazol-5(2H)-ylidene]ethyl phosphate</name>
        <dbReference type="ChEBI" id="CHEBI:62899"/>
    </ligand>
</feature>
<protein>
    <recommendedName>
        <fullName evidence="9">Thiamine-phosphate synthase</fullName>
        <shortName evidence="9">TP synthase</shortName>
        <shortName evidence="9">TPS</shortName>
        <ecNumber evidence="9">2.5.1.3</ecNumber>
    </recommendedName>
    <alternativeName>
        <fullName evidence="9">Thiamine-phosphate pyrophosphorylase</fullName>
        <shortName evidence="9">TMP pyrophosphorylase</shortName>
        <shortName evidence="9">TMP-PPase</shortName>
    </alternativeName>
</protein>
<gene>
    <name evidence="9" type="primary">thiE</name>
    <name evidence="13" type="ORF">AAV94_06520</name>
</gene>
<evidence type="ECO:0000256" key="8">
    <source>
        <dbReference type="ARBA" id="ARBA00047883"/>
    </source>
</evidence>
<feature type="binding site" evidence="9">
    <location>
        <position position="146"/>
    </location>
    <ligand>
        <name>4-amino-2-methyl-5-(diphosphooxymethyl)pyrimidine</name>
        <dbReference type="ChEBI" id="CHEBI:57841"/>
    </ligand>
</feature>
<dbReference type="Pfam" id="PF02581">
    <property type="entry name" value="TMP-TENI"/>
    <property type="match status" value="1"/>
</dbReference>
<feature type="binding site" evidence="9">
    <location>
        <position position="116"/>
    </location>
    <ligand>
        <name>4-amino-2-methyl-5-(diphosphooxymethyl)pyrimidine</name>
        <dbReference type="ChEBI" id="CHEBI:57841"/>
    </ligand>
</feature>
<feature type="binding site" evidence="9">
    <location>
        <position position="72"/>
    </location>
    <ligand>
        <name>4-amino-2-methyl-5-(diphosphooxymethyl)pyrimidine</name>
        <dbReference type="ChEBI" id="CHEBI:57841"/>
    </ligand>
</feature>
<keyword evidence="4 9" id="KW-0460">Magnesium</keyword>
<feature type="binding site" evidence="9">
    <location>
        <position position="73"/>
    </location>
    <ligand>
        <name>Mg(2+)</name>
        <dbReference type="ChEBI" id="CHEBI:18420"/>
    </ligand>
</feature>
<evidence type="ECO:0000256" key="1">
    <source>
        <dbReference type="ARBA" id="ARBA00005165"/>
    </source>
</evidence>
<dbReference type="GO" id="GO:0009228">
    <property type="term" value="P:thiamine biosynthetic process"/>
    <property type="evidence" value="ECO:0007669"/>
    <property type="project" value="UniProtKB-KW"/>
</dbReference>
<keyword evidence="14" id="KW-1185">Reference proteome</keyword>
<keyword evidence="2 9" id="KW-0808">Transferase</keyword>
<dbReference type="Gene3D" id="3.20.20.70">
    <property type="entry name" value="Aldolase class I"/>
    <property type="match status" value="1"/>
</dbReference>
<dbReference type="OrthoDB" id="9810880at2"/>
<dbReference type="GO" id="GO:0005737">
    <property type="term" value="C:cytoplasm"/>
    <property type="evidence" value="ECO:0007669"/>
    <property type="project" value="TreeGrafter"/>
</dbReference>
<organism evidence="13 14">
    <name type="scientific">Lampropedia cohaerens</name>
    <dbReference type="NCBI Taxonomy" id="1610491"/>
    <lineage>
        <taxon>Bacteria</taxon>
        <taxon>Pseudomonadati</taxon>
        <taxon>Pseudomonadota</taxon>
        <taxon>Betaproteobacteria</taxon>
        <taxon>Burkholderiales</taxon>
        <taxon>Comamonadaceae</taxon>
        <taxon>Lampropedia</taxon>
    </lineage>
</organism>
<evidence type="ECO:0000256" key="7">
    <source>
        <dbReference type="ARBA" id="ARBA00047851"/>
    </source>
</evidence>
<comment type="catalytic activity">
    <reaction evidence="6 9 10">
        <text>4-methyl-5-(2-phosphooxyethyl)-thiazole + 4-amino-2-methyl-5-(diphosphooxymethyl)pyrimidine + H(+) = thiamine phosphate + diphosphate</text>
        <dbReference type="Rhea" id="RHEA:22328"/>
        <dbReference type="ChEBI" id="CHEBI:15378"/>
        <dbReference type="ChEBI" id="CHEBI:33019"/>
        <dbReference type="ChEBI" id="CHEBI:37575"/>
        <dbReference type="ChEBI" id="CHEBI:57841"/>
        <dbReference type="ChEBI" id="CHEBI:58296"/>
        <dbReference type="EC" id="2.5.1.3"/>
    </reaction>
</comment>
<evidence type="ECO:0000256" key="2">
    <source>
        <dbReference type="ARBA" id="ARBA00022679"/>
    </source>
</evidence>
<comment type="pathway">
    <text evidence="1 9 11">Cofactor biosynthesis; thiamine diphosphate biosynthesis; thiamine phosphate from 4-amino-2-methyl-5-diphosphomethylpyrimidine and 4-methyl-5-(2-phosphoethyl)-thiazole: step 1/1.</text>
</comment>
<evidence type="ECO:0000313" key="14">
    <source>
        <dbReference type="Proteomes" id="UP000050580"/>
    </source>
</evidence>
<feature type="binding site" evidence="9">
    <location>
        <position position="97"/>
    </location>
    <ligand>
        <name>Mg(2+)</name>
        <dbReference type="ChEBI" id="CHEBI:18420"/>
    </ligand>
</feature>
<dbReference type="Proteomes" id="UP000050580">
    <property type="component" value="Unassembled WGS sequence"/>
</dbReference>
<dbReference type="AlphaFoldDB" id="A0A0U1Q0E1"/>
<comment type="function">
    <text evidence="9">Condenses 4-methyl-5-(beta-hydroxyethyl)thiazole monophosphate (THZ-P) and 2-methyl-4-amino-5-hydroxymethyl pyrimidine pyrophosphate (HMP-PP) to form thiamine monophosphate (TMP).</text>
</comment>
<dbReference type="InterPro" id="IPR022998">
    <property type="entry name" value="ThiamineP_synth_TenI"/>
</dbReference>
<comment type="caution">
    <text evidence="13">The sequence shown here is derived from an EMBL/GenBank/DDBJ whole genome shotgun (WGS) entry which is preliminary data.</text>
</comment>
<dbReference type="PANTHER" id="PTHR20857:SF15">
    <property type="entry name" value="THIAMINE-PHOSPHATE SYNTHASE"/>
    <property type="match status" value="1"/>
</dbReference>
<dbReference type="UniPathway" id="UPA00060">
    <property type="reaction ID" value="UER00141"/>
</dbReference>
<dbReference type="CDD" id="cd00564">
    <property type="entry name" value="TMP_TenI"/>
    <property type="match status" value="1"/>
</dbReference>
<evidence type="ECO:0000259" key="12">
    <source>
        <dbReference type="Pfam" id="PF02581"/>
    </source>
</evidence>
<dbReference type="STRING" id="1610491.AAV94_06520"/>
<evidence type="ECO:0000256" key="4">
    <source>
        <dbReference type="ARBA" id="ARBA00022842"/>
    </source>
</evidence>
<feature type="domain" description="Thiamine phosphate synthase/TenI" evidence="12">
    <location>
        <begin position="9"/>
        <end position="197"/>
    </location>
</feature>
<name>A0A0U1Q0E1_9BURK</name>
<comment type="cofactor">
    <cofactor evidence="9">
        <name>Mg(2+)</name>
        <dbReference type="ChEBI" id="CHEBI:18420"/>
    </cofactor>
    <text evidence="9">Binds 1 Mg(2+) ion per subunit.</text>
</comment>
<dbReference type="GO" id="GO:0000287">
    <property type="term" value="F:magnesium ion binding"/>
    <property type="evidence" value="ECO:0007669"/>
    <property type="project" value="UniProtKB-UniRule"/>
</dbReference>
<feature type="binding site" evidence="9">
    <location>
        <position position="174"/>
    </location>
    <ligand>
        <name>2-[(2R,5Z)-2-carboxy-4-methylthiazol-5(2H)-ylidene]ethyl phosphate</name>
        <dbReference type="ChEBI" id="CHEBI:62899"/>
    </ligand>
</feature>
<proteinExistence type="inferred from homology"/>
<dbReference type="InterPro" id="IPR036206">
    <property type="entry name" value="ThiamineP_synth_sf"/>
</dbReference>
<dbReference type="GO" id="GO:0004789">
    <property type="term" value="F:thiamine-phosphate diphosphorylase activity"/>
    <property type="evidence" value="ECO:0007669"/>
    <property type="project" value="UniProtKB-UniRule"/>
</dbReference>
<dbReference type="NCBIfam" id="TIGR00693">
    <property type="entry name" value="thiE"/>
    <property type="match status" value="1"/>
</dbReference>
<dbReference type="InterPro" id="IPR013785">
    <property type="entry name" value="Aldolase_TIM"/>
</dbReference>
<accession>A0A0U1Q0E1</accession>
<comment type="similarity">
    <text evidence="9 10">Belongs to the thiamine-phosphate synthase family.</text>
</comment>
<keyword evidence="5 9" id="KW-0784">Thiamine biosynthesis</keyword>
<evidence type="ECO:0000313" key="13">
    <source>
        <dbReference type="EMBL" id="KKW68201.1"/>
    </source>
</evidence>
<dbReference type="PANTHER" id="PTHR20857">
    <property type="entry name" value="THIAMINE-PHOSPHATE PYROPHOSPHORYLASE"/>
    <property type="match status" value="1"/>
</dbReference>
<comment type="catalytic activity">
    <reaction evidence="7 9 10">
        <text>2-(2-carboxy-4-methylthiazol-5-yl)ethyl phosphate + 4-amino-2-methyl-5-(diphosphooxymethyl)pyrimidine + 2 H(+) = thiamine phosphate + CO2 + diphosphate</text>
        <dbReference type="Rhea" id="RHEA:47848"/>
        <dbReference type="ChEBI" id="CHEBI:15378"/>
        <dbReference type="ChEBI" id="CHEBI:16526"/>
        <dbReference type="ChEBI" id="CHEBI:33019"/>
        <dbReference type="ChEBI" id="CHEBI:37575"/>
        <dbReference type="ChEBI" id="CHEBI:57841"/>
        <dbReference type="ChEBI" id="CHEBI:62890"/>
        <dbReference type="EC" id="2.5.1.3"/>
    </reaction>
</comment>
<evidence type="ECO:0000256" key="11">
    <source>
        <dbReference type="RuleBase" id="RU004253"/>
    </source>
</evidence>
<comment type="catalytic activity">
    <reaction evidence="8 9 10">
        <text>2-[(2R,5Z)-2-carboxy-4-methylthiazol-5(2H)-ylidene]ethyl phosphate + 4-amino-2-methyl-5-(diphosphooxymethyl)pyrimidine + 2 H(+) = thiamine phosphate + CO2 + diphosphate</text>
        <dbReference type="Rhea" id="RHEA:47844"/>
        <dbReference type="ChEBI" id="CHEBI:15378"/>
        <dbReference type="ChEBI" id="CHEBI:16526"/>
        <dbReference type="ChEBI" id="CHEBI:33019"/>
        <dbReference type="ChEBI" id="CHEBI:37575"/>
        <dbReference type="ChEBI" id="CHEBI:57841"/>
        <dbReference type="ChEBI" id="CHEBI:62899"/>
        <dbReference type="EC" id="2.5.1.3"/>
    </reaction>
</comment>
<sequence>MPHPLDLSLYLVTNSEQCHAAGRSVAETVALAVEGGVTVVQVREKDASARDFLATVASVAEVLPAHIPLLVNDRVDVYLAARAAGHPVAGVHIGQSELPAPLVRQLIGADAVLGISAATPESLAEAQASGVVDYVGMGPLNTTTTKRNAPPAIGLPSLAALRRLTHLPAVAIGGVGMADMQPLRAAGFDGAAVVSAICKASDPRAAAAALKACWQSHT</sequence>
<dbReference type="SUPFAM" id="SSF51391">
    <property type="entry name" value="Thiamin phosphate synthase"/>
    <property type="match status" value="1"/>
</dbReference>
<dbReference type="EC" id="2.5.1.3" evidence="9"/>
<feature type="binding site" evidence="9">
    <location>
        <begin position="194"/>
        <end position="195"/>
    </location>
    <ligand>
        <name>2-[(2R,5Z)-2-carboxy-4-methylthiazol-5(2H)-ylidene]ethyl phosphate</name>
        <dbReference type="ChEBI" id="CHEBI:62899"/>
    </ligand>
</feature>
<dbReference type="GO" id="GO:0009229">
    <property type="term" value="P:thiamine diphosphate biosynthetic process"/>
    <property type="evidence" value="ECO:0007669"/>
    <property type="project" value="UniProtKB-UniRule"/>
</dbReference>
<feature type="binding site" evidence="9">
    <location>
        <begin position="41"/>
        <end position="45"/>
    </location>
    <ligand>
        <name>4-amino-2-methyl-5-(diphosphooxymethyl)pyrimidine</name>
        <dbReference type="ChEBI" id="CHEBI:57841"/>
    </ligand>
</feature>
<dbReference type="PATRIC" id="fig|1610491.3.peg.1380"/>
<keyword evidence="3 9" id="KW-0479">Metal-binding</keyword>
<dbReference type="InterPro" id="IPR034291">
    <property type="entry name" value="TMP_synthase"/>
</dbReference>
<evidence type="ECO:0000256" key="6">
    <source>
        <dbReference type="ARBA" id="ARBA00047334"/>
    </source>
</evidence>